<dbReference type="InterPro" id="IPR006260">
    <property type="entry name" value="TonB/TolA_C"/>
</dbReference>
<keyword evidence="7" id="KW-1185">Reference proteome</keyword>
<dbReference type="Pfam" id="PF03544">
    <property type="entry name" value="TonB_C"/>
    <property type="match status" value="1"/>
</dbReference>
<comment type="subcellular location">
    <subcellularLocation>
        <location evidence="1">Membrane</location>
        <topology evidence="1">Single-pass membrane protein</topology>
    </subcellularLocation>
</comment>
<gene>
    <name evidence="6" type="ORF">J4E00_23160</name>
</gene>
<reference evidence="6 7" key="1">
    <citation type="submission" date="2021-03" db="EMBL/GenBank/DDBJ databases">
        <authorList>
            <person name="Kim M.K."/>
        </authorList>
    </citation>
    <scope>NUCLEOTIDE SEQUENCE [LARGE SCALE GENOMIC DNA]</scope>
    <source>
        <strain evidence="6 7">BT442</strain>
    </source>
</reference>
<dbReference type="NCBIfam" id="TIGR01352">
    <property type="entry name" value="tonB_Cterm"/>
    <property type="match status" value="1"/>
</dbReference>
<dbReference type="RefSeq" id="WP_208177717.1">
    <property type="nucleotide sequence ID" value="NZ_JAGETZ010000014.1"/>
</dbReference>
<dbReference type="InterPro" id="IPR037682">
    <property type="entry name" value="TonB_C"/>
</dbReference>
<evidence type="ECO:0000256" key="4">
    <source>
        <dbReference type="ARBA" id="ARBA00023136"/>
    </source>
</evidence>
<name>A0ABS3QL42_9BACT</name>
<keyword evidence="2" id="KW-0812">Transmembrane</keyword>
<keyword evidence="3" id="KW-1133">Transmembrane helix</keyword>
<sequence>MPKIVNAILDRLQVTKADLEASEGSPIIYFEVSPTGKVQHIRITKSTHSAGLDAALLAAVKALPTFKLGYQSGRPVTVGLNIRIACIKPQ</sequence>
<accession>A0ABS3QL42</accession>
<dbReference type="Gene3D" id="3.30.1150.10">
    <property type="match status" value="1"/>
</dbReference>
<evidence type="ECO:0000313" key="6">
    <source>
        <dbReference type="EMBL" id="MBO2011984.1"/>
    </source>
</evidence>
<evidence type="ECO:0000313" key="7">
    <source>
        <dbReference type="Proteomes" id="UP000664369"/>
    </source>
</evidence>
<evidence type="ECO:0000259" key="5">
    <source>
        <dbReference type="Pfam" id="PF03544"/>
    </source>
</evidence>
<dbReference type="SUPFAM" id="SSF74653">
    <property type="entry name" value="TolA/TonB C-terminal domain"/>
    <property type="match status" value="1"/>
</dbReference>
<protein>
    <submittedName>
        <fullName evidence="6">TonB family protein</fullName>
    </submittedName>
</protein>
<organism evidence="6 7">
    <name type="scientific">Hymenobacter negativus</name>
    <dbReference type="NCBI Taxonomy" id="2795026"/>
    <lineage>
        <taxon>Bacteria</taxon>
        <taxon>Pseudomonadati</taxon>
        <taxon>Bacteroidota</taxon>
        <taxon>Cytophagia</taxon>
        <taxon>Cytophagales</taxon>
        <taxon>Hymenobacteraceae</taxon>
        <taxon>Hymenobacter</taxon>
    </lineage>
</organism>
<dbReference type="EMBL" id="JAGETZ010000014">
    <property type="protein sequence ID" value="MBO2011984.1"/>
    <property type="molecule type" value="Genomic_DNA"/>
</dbReference>
<feature type="domain" description="TonB C-terminal" evidence="5">
    <location>
        <begin position="17"/>
        <end position="84"/>
    </location>
</feature>
<evidence type="ECO:0000256" key="1">
    <source>
        <dbReference type="ARBA" id="ARBA00004167"/>
    </source>
</evidence>
<keyword evidence="4" id="KW-0472">Membrane</keyword>
<comment type="caution">
    <text evidence="6">The sequence shown here is derived from an EMBL/GenBank/DDBJ whole genome shotgun (WGS) entry which is preliminary data.</text>
</comment>
<dbReference type="Proteomes" id="UP000664369">
    <property type="component" value="Unassembled WGS sequence"/>
</dbReference>
<evidence type="ECO:0000256" key="3">
    <source>
        <dbReference type="ARBA" id="ARBA00022989"/>
    </source>
</evidence>
<proteinExistence type="predicted"/>
<evidence type="ECO:0000256" key="2">
    <source>
        <dbReference type="ARBA" id="ARBA00022692"/>
    </source>
</evidence>